<dbReference type="InterPro" id="IPR033985">
    <property type="entry name" value="SusD-like_N"/>
</dbReference>
<evidence type="ECO:0000256" key="1">
    <source>
        <dbReference type="ARBA" id="ARBA00004442"/>
    </source>
</evidence>
<dbReference type="GO" id="GO:0009279">
    <property type="term" value="C:cell outer membrane"/>
    <property type="evidence" value="ECO:0007669"/>
    <property type="project" value="UniProtKB-SubCell"/>
</dbReference>
<evidence type="ECO:0000313" key="9">
    <source>
        <dbReference type="Proteomes" id="UP000436006"/>
    </source>
</evidence>
<gene>
    <name evidence="8" type="ORF">GO755_04065</name>
</gene>
<feature type="domain" description="RagB/SusD" evidence="6">
    <location>
        <begin position="298"/>
        <end position="576"/>
    </location>
</feature>
<keyword evidence="5" id="KW-0998">Cell outer membrane</keyword>
<comment type="caution">
    <text evidence="8">The sequence shown here is derived from an EMBL/GenBank/DDBJ whole genome shotgun (WGS) entry which is preliminary data.</text>
</comment>
<organism evidence="8 9">
    <name type="scientific">Spirosoma arboris</name>
    <dbReference type="NCBI Taxonomy" id="2682092"/>
    <lineage>
        <taxon>Bacteria</taxon>
        <taxon>Pseudomonadati</taxon>
        <taxon>Bacteroidota</taxon>
        <taxon>Cytophagia</taxon>
        <taxon>Cytophagales</taxon>
        <taxon>Cytophagaceae</taxon>
        <taxon>Spirosoma</taxon>
    </lineage>
</organism>
<comment type="similarity">
    <text evidence="2">Belongs to the SusD family.</text>
</comment>
<reference evidence="8 9" key="1">
    <citation type="submission" date="2019-12" db="EMBL/GenBank/DDBJ databases">
        <title>Spirosoma sp. HMF4905 genome sequencing and assembly.</title>
        <authorList>
            <person name="Kang H."/>
            <person name="Cha I."/>
            <person name="Kim H."/>
            <person name="Joh K."/>
        </authorList>
    </citation>
    <scope>NUCLEOTIDE SEQUENCE [LARGE SCALE GENOMIC DNA]</scope>
    <source>
        <strain evidence="8 9">HMF4905</strain>
    </source>
</reference>
<accession>A0A7K1S6C5</accession>
<sequence length="576" mass="64279">MIRRKNFYIPLAMLLLSIGLWSCEKELDQVAQTTITDQNFWKSPSDLALGCNYLYTYLPALAAVTDGAASGATPIPAYPVQDVYSDIGSVASGTLNDVSDGSRSTAPALSTEWTYYYKLIRAANNIVEKANGVTGDVAIINRYRGEARFFRAFGYYELTKRFGDVPLLLKTLTTDDPLLFGARTARETIIDSVYADLDFAAKYCPQPDLLNATSGNEYGRITRSAALAFKSRVGLFEGTRQKYTNTGTPARHLQLALDASNTVITEGKHSLFSYAPRRDSSFFYLFQYAGETYAANKEVILARLYGQNITNSISAHSYGRSILEQGAIVATRSYMDMVLFKDGLPAGKSAFDSTALQTSTLTEYRNRDPRLGMTIFRKGDYFGSSFTPYFVPTTAYRIKKYYIAADWVASNSYVDFMVLRYAEVLLNYAEAAFELNGSISDADLNKTINVLRNRATNSQTTLLPLLTNAFVSANGLDMKTELRRERTVELAYEGFRYWDLIRWKTAETELPKALIGPKYFPKEYATGTAAPALQDGYVLYQAAAKRTFNTSRDYLWPLPVNELGLNPNLGKNNTGW</sequence>
<dbReference type="InterPro" id="IPR011990">
    <property type="entry name" value="TPR-like_helical_dom_sf"/>
</dbReference>
<dbReference type="RefSeq" id="WP_157583360.1">
    <property type="nucleotide sequence ID" value="NZ_WPIN01000002.1"/>
</dbReference>
<evidence type="ECO:0000313" key="8">
    <source>
        <dbReference type="EMBL" id="MVM29196.1"/>
    </source>
</evidence>
<dbReference type="Proteomes" id="UP000436006">
    <property type="component" value="Unassembled WGS sequence"/>
</dbReference>
<evidence type="ECO:0000256" key="3">
    <source>
        <dbReference type="ARBA" id="ARBA00022729"/>
    </source>
</evidence>
<evidence type="ECO:0000256" key="5">
    <source>
        <dbReference type="ARBA" id="ARBA00023237"/>
    </source>
</evidence>
<keyword evidence="3" id="KW-0732">Signal</keyword>
<feature type="domain" description="SusD-like N-terminal" evidence="7">
    <location>
        <begin position="94"/>
        <end position="235"/>
    </location>
</feature>
<evidence type="ECO:0000256" key="4">
    <source>
        <dbReference type="ARBA" id="ARBA00023136"/>
    </source>
</evidence>
<dbReference type="Gene3D" id="1.25.40.390">
    <property type="match status" value="1"/>
</dbReference>
<dbReference type="EMBL" id="WPIN01000002">
    <property type="protein sequence ID" value="MVM29196.1"/>
    <property type="molecule type" value="Genomic_DNA"/>
</dbReference>
<keyword evidence="4" id="KW-0472">Membrane</keyword>
<evidence type="ECO:0000256" key="2">
    <source>
        <dbReference type="ARBA" id="ARBA00006275"/>
    </source>
</evidence>
<dbReference type="Pfam" id="PF14322">
    <property type="entry name" value="SusD-like_3"/>
    <property type="match status" value="1"/>
</dbReference>
<evidence type="ECO:0000259" key="7">
    <source>
        <dbReference type="Pfam" id="PF14322"/>
    </source>
</evidence>
<dbReference type="InterPro" id="IPR012944">
    <property type="entry name" value="SusD_RagB_dom"/>
</dbReference>
<keyword evidence="9" id="KW-1185">Reference proteome</keyword>
<dbReference type="SUPFAM" id="SSF48452">
    <property type="entry name" value="TPR-like"/>
    <property type="match status" value="1"/>
</dbReference>
<protein>
    <submittedName>
        <fullName evidence="8">RagB/SusD family nutrient uptake outer membrane protein</fullName>
    </submittedName>
</protein>
<dbReference type="Pfam" id="PF07980">
    <property type="entry name" value="SusD_RagB"/>
    <property type="match status" value="1"/>
</dbReference>
<evidence type="ECO:0000259" key="6">
    <source>
        <dbReference type="Pfam" id="PF07980"/>
    </source>
</evidence>
<name>A0A7K1S6C5_9BACT</name>
<comment type="subcellular location">
    <subcellularLocation>
        <location evidence="1">Cell outer membrane</location>
    </subcellularLocation>
</comment>
<proteinExistence type="inferred from homology"/>
<dbReference type="AlphaFoldDB" id="A0A7K1S6C5"/>